<feature type="signal peptide" evidence="3">
    <location>
        <begin position="1"/>
        <end position="29"/>
    </location>
</feature>
<protein>
    <recommendedName>
        <fullName evidence="6">Tetratricopeptide repeat protein</fullName>
    </recommendedName>
</protein>
<evidence type="ECO:0000313" key="4">
    <source>
        <dbReference type="EMBL" id="AKU93485.1"/>
    </source>
</evidence>
<evidence type="ECO:0000256" key="3">
    <source>
        <dbReference type="SAM" id="SignalP"/>
    </source>
</evidence>
<evidence type="ECO:0000313" key="5">
    <source>
        <dbReference type="Proteomes" id="UP000064967"/>
    </source>
</evidence>
<dbReference type="EMBL" id="CP012333">
    <property type="protein sequence ID" value="AKU93485.1"/>
    <property type="molecule type" value="Genomic_DNA"/>
</dbReference>
<keyword evidence="2" id="KW-1133">Transmembrane helix</keyword>
<dbReference type="InterPro" id="IPR004155">
    <property type="entry name" value="PBS_lyase_HEAT"/>
</dbReference>
<dbReference type="Pfam" id="PF03130">
    <property type="entry name" value="HEAT_PBS"/>
    <property type="match status" value="1"/>
</dbReference>
<dbReference type="SUPFAM" id="SSF48452">
    <property type="entry name" value="TPR-like"/>
    <property type="match status" value="1"/>
</dbReference>
<dbReference type="SUPFAM" id="SSF48371">
    <property type="entry name" value="ARM repeat"/>
    <property type="match status" value="1"/>
</dbReference>
<dbReference type="STRING" id="1391654.AKJ09_00149"/>
<dbReference type="KEGG" id="llu:AKJ09_00149"/>
<gene>
    <name evidence="4" type="ORF">AKJ09_00149</name>
</gene>
<evidence type="ECO:0008006" key="6">
    <source>
        <dbReference type="Google" id="ProtNLM"/>
    </source>
</evidence>
<evidence type="ECO:0000256" key="1">
    <source>
        <dbReference type="SAM" id="MobiDB-lite"/>
    </source>
</evidence>
<keyword evidence="3" id="KW-0732">Signal</keyword>
<dbReference type="InterPro" id="IPR011990">
    <property type="entry name" value="TPR-like_helical_dom_sf"/>
</dbReference>
<accession>A0A0K1PIY7</accession>
<sequence>MNRKRIAPFLLAFLTVTVASPSLVSVAHAETSKTSGPQATAEPEGMSSTELDKLVAPLLGDDAAARRAAAKRIGELGPEAVPAIGKALAELRKTPSAGVRAAVKAARERAGKGEGDVCDALLDLPRGEDAQAEKAALTTAAFVRALAHLGTTPAVRQLVKIAGDHNGAFRPEVTRQVKALGDRAVPALLETKKGATPDVRQWAYTQLEGMGKRIAGDAVQTKDNQVLADVLRAFGIIRELDSIPVVLSFVNADREKIRATARETIGMFGQDAIWKLREAYENVSGKPAPDGWSAADVSRELFAAYDRLRLQEVYGLLDQGLAQEKQGKLDEAVAAFDRVLARTPMIDRRAEMVSAYVAHAQAHEDDDAVGATSTLRKALRLAPDGPRASQINADLAYLEGMQLLARGIKDTEAFKRALSLDPGHAKARVELDRLETVHADREDRTRLFGAAGALFLATVLGLVLLTGRRAPRSARAR</sequence>
<keyword evidence="5" id="KW-1185">Reference proteome</keyword>
<dbReference type="Gene3D" id="1.25.40.10">
    <property type="entry name" value="Tetratricopeptide repeat domain"/>
    <property type="match status" value="1"/>
</dbReference>
<evidence type="ECO:0000256" key="2">
    <source>
        <dbReference type="SAM" id="Phobius"/>
    </source>
</evidence>
<organism evidence="4 5">
    <name type="scientific">Labilithrix luteola</name>
    <dbReference type="NCBI Taxonomy" id="1391654"/>
    <lineage>
        <taxon>Bacteria</taxon>
        <taxon>Pseudomonadati</taxon>
        <taxon>Myxococcota</taxon>
        <taxon>Polyangia</taxon>
        <taxon>Polyangiales</taxon>
        <taxon>Labilitrichaceae</taxon>
        <taxon>Labilithrix</taxon>
    </lineage>
</organism>
<dbReference type="AlphaFoldDB" id="A0A0K1PIY7"/>
<name>A0A0K1PIY7_9BACT</name>
<proteinExistence type="predicted"/>
<feature type="region of interest" description="Disordered" evidence="1">
    <location>
        <begin position="29"/>
        <end position="48"/>
    </location>
</feature>
<dbReference type="InterPro" id="IPR016024">
    <property type="entry name" value="ARM-type_fold"/>
</dbReference>
<feature type="chain" id="PRO_5005465816" description="Tetratricopeptide repeat protein" evidence="3">
    <location>
        <begin position="30"/>
        <end position="477"/>
    </location>
</feature>
<keyword evidence="2" id="KW-0472">Membrane</keyword>
<keyword evidence="2" id="KW-0812">Transmembrane</keyword>
<dbReference type="Gene3D" id="1.25.10.10">
    <property type="entry name" value="Leucine-rich Repeat Variant"/>
    <property type="match status" value="1"/>
</dbReference>
<dbReference type="Proteomes" id="UP000064967">
    <property type="component" value="Chromosome"/>
</dbReference>
<dbReference type="InterPro" id="IPR011989">
    <property type="entry name" value="ARM-like"/>
</dbReference>
<dbReference type="RefSeq" id="WP_169927140.1">
    <property type="nucleotide sequence ID" value="NZ_CP012333.1"/>
</dbReference>
<feature type="transmembrane region" description="Helical" evidence="2">
    <location>
        <begin position="447"/>
        <end position="467"/>
    </location>
</feature>
<reference evidence="4 5" key="1">
    <citation type="submission" date="2015-08" db="EMBL/GenBank/DDBJ databases">
        <authorList>
            <person name="Babu N.S."/>
            <person name="Beckwith C.J."/>
            <person name="Beseler K.G."/>
            <person name="Brison A."/>
            <person name="Carone J.V."/>
            <person name="Caskin T.P."/>
            <person name="Diamond M."/>
            <person name="Durham M.E."/>
            <person name="Foxe J.M."/>
            <person name="Go M."/>
            <person name="Henderson B.A."/>
            <person name="Jones I.B."/>
            <person name="McGettigan J.A."/>
            <person name="Micheletti S.J."/>
            <person name="Nasrallah M.E."/>
            <person name="Ortiz D."/>
            <person name="Piller C.R."/>
            <person name="Privatt S.R."/>
            <person name="Schneider S.L."/>
            <person name="Sharp S."/>
            <person name="Smith T.C."/>
            <person name="Stanton J.D."/>
            <person name="Ullery H.E."/>
            <person name="Wilson R.J."/>
            <person name="Serrano M.G."/>
            <person name="Buck G."/>
            <person name="Lee V."/>
            <person name="Wang Y."/>
            <person name="Carvalho R."/>
            <person name="Voegtly L."/>
            <person name="Shi R."/>
            <person name="Duckworth R."/>
            <person name="Johnson A."/>
            <person name="Loviza R."/>
            <person name="Walstead R."/>
            <person name="Shah Z."/>
            <person name="Kiflezghi M."/>
            <person name="Wade K."/>
            <person name="Ball S.L."/>
            <person name="Bradley K.W."/>
            <person name="Asai D.J."/>
            <person name="Bowman C.A."/>
            <person name="Russell D.A."/>
            <person name="Pope W.H."/>
            <person name="Jacobs-Sera D."/>
            <person name="Hendrix R.W."/>
            <person name="Hatfull G.F."/>
        </authorList>
    </citation>
    <scope>NUCLEOTIDE SEQUENCE [LARGE SCALE GENOMIC DNA]</scope>
    <source>
        <strain evidence="4 5">DSM 27648</strain>
    </source>
</reference>